<dbReference type="EMBL" id="CP012673">
    <property type="protein sequence ID" value="AUX38975.1"/>
    <property type="molecule type" value="Genomic_DNA"/>
</dbReference>
<reference evidence="1 2" key="1">
    <citation type="submission" date="2015-09" db="EMBL/GenBank/DDBJ databases">
        <title>Sorangium comparison.</title>
        <authorList>
            <person name="Zaburannyi N."/>
            <person name="Bunk B."/>
            <person name="Overmann J."/>
            <person name="Mueller R."/>
        </authorList>
    </citation>
    <scope>NUCLEOTIDE SEQUENCE [LARGE SCALE GENOMIC DNA]</scope>
    <source>
        <strain evidence="1 2">So ce26</strain>
    </source>
</reference>
<name>A0A2L0EI68_SORCE</name>
<accession>A0A2L0EI68</accession>
<dbReference type="RefSeq" id="WP_234023297.1">
    <property type="nucleotide sequence ID" value="NZ_CP012673.1"/>
</dbReference>
<dbReference type="AlphaFoldDB" id="A0A2L0EI68"/>
<proteinExistence type="predicted"/>
<evidence type="ECO:0000313" key="2">
    <source>
        <dbReference type="Proteomes" id="UP000238348"/>
    </source>
</evidence>
<evidence type="ECO:0000313" key="1">
    <source>
        <dbReference type="EMBL" id="AUX38975.1"/>
    </source>
</evidence>
<sequence>MDAEAVAQRGVTSAVLGARRGDVAAVARAMGEARMQIQRWLKRYRIDPERLRR</sequence>
<gene>
    <name evidence="1" type="ORF">SOCE26_003570</name>
</gene>
<organism evidence="1 2">
    <name type="scientific">Sorangium cellulosum</name>
    <name type="common">Polyangium cellulosum</name>
    <dbReference type="NCBI Taxonomy" id="56"/>
    <lineage>
        <taxon>Bacteria</taxon>
        <taxon>Pseudomonadati</taxon>
        <taxon>Myxococcota</taxon>
        <taxon>Polyangia</taxon>
        <taxon>Polyangiales</taxon>
        <taxon>Polyangiaceae</taxon>
        <taxon>Sorangium</taxon>
    </lineage>
</organism>
<dbReference type="Proteomes" id="UP000238348">
    <property type="component" value="Chromosome"/>
</dbReference>
<evidence type="ECO:0008006" key="3">
    <source>
        <dbReference type="Google" id="ProtNLM"/>
    </source>
</evidence>
<protein>
    <recommendedName>
        <fullName evidence="3">Helix-turn-helix domain-containing protein</fullName>
    </recommendedName>
</protein>